<evidence type="ECO:0000313" key="3">
    <source>
        <dbReference type="EMBL" id="RAJ19826.1"/>
    </source>
</evidence>
<feature type="transmembrane region" description="Helical" evidence="1">
    <location>
        <begin position="6"/>
        <end position="22"/>
    </location>
</feature>
<evidence type="ECO:0000259" key="2">
    <source>
        <dbReference type="Pfam" id="PF05569"/>
    </source>
</evidence>
<reference evidence="3 4" key="1">
    <citation type="submission" date="2018-06" db="EMBL/GenBank/DDBJ databases">
        <title>Genomic Encyclopedia of Archaeal and Bacterial Type Strains, Phase II (KMG-II): from individual species to whole genera.</title>
        <authorList>
            <person name="Goeker M."/>
        </authorList>
    </citation>
    <scope>NUCLEOTIDE SEQUENCE [LARGE SCALE GENOMIC DNA]</scope>
    <source>
        <strain evidence="3 4">DSM 12408</strain>
    </source>
</reference>
<dbReference type="PANTHER" id="PTHR34978">
    <property type="entry name" value="POSSIBLE SENSOR-TRANSDUCER PROTEIN BLAR"/>
    <property type="match status" value="1"/>
</dbReference>
<feature type="transmembrane region" description="Helical" evidence="1">
    <location>
        <begin position="177"/>
        <end position="196"/>
    </location>
</feature>
<dbReference type="PANTHER" id="PTHR34978:SF3">
    <property type="entry name" value="SLR0241 PROTEIN"/>
    <property type="match status" value="1"/>
</dbReference>
<evidence type="ECO:0000256" key="1">
    <source>
        <dbReference type="SAM" id="Phobius"/>
    </source>
</evidence>
<organism evidence="3 4">
    <name type="scientific">Gelidibacter algens</name>
    <dbReference type="NCBI Taxonomy" id="49280"/>
    <lineage>
        <taxon>Bacteria</taxon>
        <taxon>Pseudomonadati</taxon>
        <taxon>Bacteroidota</taxon>
        <taxon>Flavobacteriia</taxon>
        <taxon>Flavobacteriales</taxon>
        <taxon>Flavobacteriaceae</taxon>
        <taxon>Gelidibacter</taxon>
    </lineage>
</organism>
<dbReference type="Proteomes" id="UP000248987">
    <property type="component" value="Unassembled WGS sequence"/>
</dbReference>
<dbReference type="STRING" id="49280.A9996_12315"/>
<gene>
    <name evidence="3" type="ORF">LX77_03347</name>
</gene>
<accession>A0A1A7QZI4</accession>
<dbReference type="InterPro" id="IPR008756">
    <property type="entry name" value="Peptidase_M56"/>
</dbReference>
<keyword evidence="1" id="KW-0472">Membrane</keyword>
<feature type="transmembrane region" description="Helical" evidence="1">
    <location>
        <begin position="88"/>
        <end position="114"/>
    </location>
</feature>
<dbReference type="InterPro" id="IPR052173">
    <property type="entry name" value="Beta-lactam_resp_regulator"/>
</dbReference>
<keyword evidence="1" id="KW-1133">Transmembrane helix</keyword>
<dbReference type="OrthoDB" id="1522859at2"/>
<dbReference type="Pfam" id="PF05569">
    <property type="entry name" value="Peptidase_M56"/>
    <property type="match status" value="1"/>
</dbReference>
<name>A0A1A7QZI4_9FLAO</name>
<feature type="domain" description="Peptidase M56" evidence="2">
    <location>
        <begin position="149"/>
        <end position="227"/>
    </location>
</feature>
<proteinExistence type="predicted"/>
<dbReference type="CDD" id="cd07341">
    <property type="entry name" value="M56_BlaR1_MecR1_like"/>
    <property type="match status" value="1"/>
</dbReference>
<protein>
    <submittedName>
        <fullName evidence="3">BlaR1 peptidase M56</fullName>
    </submittedName>
</protein>
<dbReference type="EMBL" id="QLLQ01000018">
    <property type="protein sequence ID" value="RAJ19826.1"/>
    <property type="molecule type" value="Genomic_DNA"/>
</dbReference>
<sequence length="719" mass="81982">MLIYLLKSGACLAIFMAFYKFFLERENMHVFKRYYLLGALIIAFVIPLVTFTHYIEVTTLPTVNEPTEALVYYTEDLPQPQETNYLPMLLWSIYGLGVLVFGAKFLINLLQIIFKINRNPKQKSKHIIHVLLSDLITPHTFFKYIFLNKQKFDNHEIPQAVFWHEETHAMQKHSIDVLFVELLQVIFWFNPLIYFAKRSIKMNHEFLADQAVLNKGIMASNYQHILLAFSSNATEPQLANAINYSSIRLKVFGKQITLFNAFGQVKKRFTVMKTQTSKRNMWLKSILLLPLLALTLYGFSETEIVEQEIDTKAIFSESIDLFLNEKGELLLGEDVINLEQIEEMFKRNNDLYVSITAFANIDAEIVKKAVKNIREIGVKKMTYCTSGDTAQPSLDEVRKEMMESLIKSQKQQKATPAEVEEYNKLSKHYNSQTPGKTIIKQKDMRRLRELHDKMTSEQKTNAEPMPNFPPPPPPTTIDGLKNATLVNQTISPPPPPPPANASEKQTKAYEKAIEAYKIQRESYTYKHTNAKGEVLDIIVIPENDGTIPPPPPPISPPAPKDKTQTQIKTGFVDTNGEKLYYVENSNGKTYYNRGGNKVDKNGKKLNGNVQVNASDVIPGQFITKIYSDDEIVVEFKNNQNKRDGTLEIPAPPPPPVSPLDHVIEMAKKNAVFFYEGKSISSDEAVRVLKVNGELNINTKQLHSKQPQVYITKEPINTDN</sequence>
<feature type="transmembrane region" description="Helical" evidence="1">
    <location>
        <begin position="34"/>
        <end position="55"/>
    </location>
</feature>
<keyword evidence="4" id="KW-1185">Reference proteome</keyword>
<dbReference type="AlphaFoldDB" id="A0A1A7QZI4"/>
<comment type="caution">
    <text evidence="3">The sequence shown here is derived from an EMBL/GenBank/DDBJ whole genome shotgun (WGS) entry which is preliminary data.</text>
</comment>
<dbReference type="RefSeq" id="WP_066435331.1">
    <property type="nucleotide sequence ID" value="NZ_LZRN01000026.1"/>
</dbReference>
<evidence type="ECO:0000313" key="4">
    <source>
        <dbReference type="Proteomes" id="UP000248987"/>
    </source>
</evidence>
<keyword evidence="1" id="KW-0812">Transmembrane</keyword>